<evidence type="ECO:0000313" key="3">
    <source>
        <dbReference type="EMBL" id="QJR81449.1"/>
    </source>
</evidence>
<name>A0A6M4MEB7_9ALTE</name>
<dbReference type="PROSITE" id="PS51833">
    <property type="entry name" value="HDOD"/>
    <property type="match status" value="1"/>
</dbReference>
<organism evidence="3 4">
    <name type="scientific">Alteromonas pelagimontana</name>
    <dbReference type="NCBI Taxonomy" id="1858656"/>
    <lineage>
        <taxon>Bacteria</taxon>
        <taxon>Pseudomonadati</taxon>
        <taxon>Pseudomonadota</taxon>
        <taxon>Gammaproteobacteria</taxon>
        <taxon>Alteromonadales</taxon>
        <taxon>Alteromonadaceae</taxon>
        <taxon>Alteromonas/Salinimonas group</taxon>
        <taxon>Alteromonas</taxon>
    </lineage>
</organism>
<keyword evidence="4" id="KW-1185">Reference proteome</keyword>
<reference evidence="3 4" key="2">
    <citation type="submission" date="2020-04" db="EMBL/GenBank/DDBJ databases">
        <title>Complete genome sequence of Alteromonas pelagimontana 5.12T.</title>
        <authorList>
            <person name="Sinha R.K."/>
            <person name="Krishnan K.P."/>
            <person name="Kurian J.P."/>
        </authorList>
    </citation>
    <scope>NUCLEOTIDE SEQUENCE [LARGE SCALE GENOMIC DNA]</scope>
    <source>
        <strain evidence="3 4">5.12</strain>
    </source>
</reference>
<dbReference type="InterPro" id="IPR014408">
    <property type="entry name" value="dGMP_Pdiesterase_EAL/HD-GYP"/>
</dbReference>
<dbReference type="SUPFAM" id="SSF141868">
    <property type="entry name" value="EAL domain-like"/>
    <property type="match status" value="1"/>
</dbReference>
<dbReference type="Pfam" id="PF00563">
    <property type="entry name" value="EAL"/>
    <property type="match status" value="1"/>
</dbReference>
<dbReference type="InterPro" id="IPR052340">
    <property type="entry name" value="RNase_Y/CdgJ"/>
</dbReference>
<gene>
    <name evidence="3" type="ORF">CA267_012000</name>
</gene>
<dbReference type="Pfam" id="PF08668">
    <property type="entry name" value="HDOD"/>
    <property type="match status" value="1"/>
</dbReference>
<evidence type="ECO:0000313" key="4">
    <source>
        <dbReference type="Proteomes" id="UP000219285"/>
    </source>
</evidence>
<protein>
    <submittedName>
        <fullName evidence="3">EAL domain-containing protein</fullName>
    </submittedName>
</protein>
<dbReference type="Proteomes" id="UP000219285">
    <property type="component" value="Chromosome"/>
</dbReference>
<dbReference type="InterPro" id="IPR013976">
    <property type="entry name" value="HDOD"/>
</dbReference>
<dbReference type="EMBL" id="CP052766">
    <property type="protein sequence ID" value="QJR81449.1"/>
    <property type="molecule type" value="Genomic_DNA"/>
</dbReference>
<dbReference type="PIRSF" id="PIRSF003180">
    <property type="entry name" value="DiGMPpdiest_YuxH"/>
    <property type="match status" value="1"/>
</dbReference>
<evidence type="ECO:0000259" key="2">
    <source>
        <dbReference type="PROSITE" id="PS51833"/>
    </source>
</evidence>
<dbReference type="InterPro" id="IPR035919">
    <property type="entry name" value="EAL_sf"/>
</dbReference>
<dbReference type="Gene3D" id="1.10.3210.10">
    <property type="entry name" value="Hypothetical protein af1432"/>
    <property type="match status" value="1"/>
</dbReference>
<proteinExistence type="predicted"/>
<dbReference type="Gene3D" id="3.20.20.450">
    <property type="entry name" value="EAL domain"/>
    <property type="match status" value="1"/>
</dbReference>
<dbReference type="PANTHER" id="PTHR33525">
    <property type="match status" value="1"/>
</dbReference>
<accession>A0A6M4MEB7</accession>
<reference evidence="4" key="1">
    <citation type="submission" date="2014-12" db="EMBL/GenBank/DDBJ databases">
        <title>Complete genome sequence of a multi-drug resistant Klebsiella pneumoniae.</title>
        <authorList>
            <person name="Hua X."/>
            <person name="Chen Q."/>
            <person name="Li X."/>
            <person name="Feng Y."/>
            <person name="Ruan Z."/>
            <person name="Yu Y."/>
        </authorList>
    </citation>
    <scope>NUCLEOTIDE SEQUENCE [LARGE SCALE GENOMIC DNA]</scope>
    <source>
        <strain evidence="4">5.12</strain>
    </source>
</reference>
<dbReference type="RefSeq" id="WP_075607194.1">
    <property type="nucleotide sequence ID" value="NZ_CP052766.1"/>
</dbReference>
<dbReference type="SMART" id="SM00052">
    <property type="entry name" value="EAL"/>
    <property type="match status" value="1"/>
</dbReference>
<dbReference type="SUPFAM" id="SSF109604">
    <property type="entry name" value="HD-domain/PDEase-like"/>
    <property type="match status" value="1"/>
</dbReference>
<feature type="domain" description="EAL" evidence="1">
    <location>
        <begin position="1"/>
        <end position="204"/>
    </location>
</feature>
<dbReference type="PANTHER" id="PTHR33525:SF4">
    <property type="entry name" value="CYCLIC DI-GMP PHOSPHODIESTERASE CDGJ"/>
    <property type="match status" value="1"/>
</dbReference>
<feature type="domain" description="HDOD" evidence="2">
    <location>
        <begin position="198"/>
        <end position="385"/>
    </location>
</feature>
<evidence type="ECO:0000259" key="1">
    <source>
        <dbReference type="PROSITE" id="PS50883"/>
    </source>
</evidence>
<dbReference type="PROSITE" id="PS50883">
    <property type="entry name" value="EAL"/>
    <property type="match status" value="1"/>
</dbReference>
<sequence length="408" mass="47150">MFAYVARQPIFNVARETYAYEILFRNSEQNCFPDISPDEATSRILTATHLSFGLEEITGDKLAYINFHRDTLINHFPTSLDPTKVVIEIVETVEVDDALVNACKHICSLGYSLALDDYNADKKWQALMPFISIIKFDVREMKQERISELVPELKRSNIRLVAEKVETYEEFKRFRDMGFDYFQGYFLARPEIFRHRQLQASKLAMLELLTASAEMELDFDKVEGIIERDTSLTYLLLRFINNPLFNKRNRITSLRHALNYMGEVEVKKFIALLALSNLSEGQPDELLQMSQVRAKYCELISLALREHDNPPTGFLTGLLSLLDAMMEQPMEDLLEKIPVDEKVKAALCGEQNLLKDCLQLVTFFEAAHWVGIKSFALKYNLKQKLLHRYYIESLKWACAMHASARSKS</sequence>
<dbReference type="KEGG" id="apel:CA267_012000"/>
<dbReference type="InterPro" id="IPR001633">
    <property type="entry name" value="EAL_dom"/>
</dbReference>
<dbReference type="OrthoDB" id="9804751at2"/>
<dbReference type="AlphaFoldDB" id="A0A6M4MEB7"/>